<gene>
    <name evidence="7" type="ORF">BUALT_Bualt01G0123700</name>
</gene>
<dbReference type="InterPro" id="IPR004963">
    <property type="entry name" value="PAE/NOTUM"/>
</dbReference>
<evidence type="ECO:0000256" key="3">
    <source>
        <dbReference type="ARBA" id="ARBA00005784"/>
    </source>
</evidence>
<keyword evidence="8" id="KW-1185">Reference proteome</keyword>
<feature type="chain" id="PRO_5043088192" description="Pectin acetylesterase" evidence="6">
    <location>
        <begin position="27"/>
        <end position="392"/>
    </location>
</feature>
<dbReference type="SUPFAM" id="SSF53474">
    <property type="entry name" value="alpha/beta-Hydrolases"/>
    <property type="match status" value="1"/>
</dbReference>
<keyword evidence="6" id="KW-0732">Signal</keyword>
<evidence type="ECO:0000256" key="1">
    <source>
        <dbReference type="ARBA" id="ARBA00003534"/>
    </source>
</evidence>
<reference evidence="7" key="1">
    <citation type="submission" date="2019-10" db="EMBL/GenBank/DDBJ databases">
        <authorList>
            <person name="Zhang R."/>
            <person name="Pan Y."/>
            <person name="Wang J."/>
            <person name="Ma R."/>
            <person name="Yu S."/>
        </authorList>
    </citation>
    <scope>NUCLEOTIDE SEQUENCE</scope>
    <source>
        <strain evidence="7">LA-IB0</strain>
        <tissue evidence="7">Leaf</tissue>
    </source>
</reference>
<dbReference type="InterPro" id="IPR029058">
    <property type="entry name" value="AB_hydrolase_fold"/>
</dbReference>
<comment type="subcellular location">
    <subcellularLocation>
        <location evidence="2 6">Secreted</location>
        <location evidence="2 6">Cell wall</location>
    </subcellularLocation>
</comment>
<dbReference type="GO" id="GO:0009505">
    <property type="term" value="C:plant-type cell wall"/>
    <property type="evidence" value="ECO:0007669"/>
    <property type="project" value="TreeGrafter"/>
</dbReference>
<evidence type="ECO:0000313" key="8">
    <source>
        <dbReference type="Proteomes" id="UP000826271"/>
    </source>
</evidence>
<feature type="signal peptide" evidence="6">
    <location>
        <begin position="1"/>
        <end position="26"/>
    </location>
</feature>
<keyword evidence="6" id="KW-0964">Secreted</keyword>
<sequence>MVPKGMVDHLLLLIGALLVMNTQFHCEGNDKVDVTILESAVSKGAVCLDGSPPAYQYAKGFGDGAKNWMVYLEGGGWCDSKSDCLKRANEALGSSKKITPNYFGGILSQSRTTNLDFYNWNRVMVRYCDGSSFTGDVEEIDQETNLHRRGARVFNAIVEDLLAKGMKNASNVMLVGNSAGGLATILNCDHFRALVPSASKLKCIADSGFFIRAKDLPGAEERESYYARVVEFHNITRFLPKSCTSKMDPGLCFFPENLVGDIQTPLFLLNSAFDKFQITYKLKPHPADEPQWQNCIQNIGVCSPGQLQIIRDFRTAFLETLQDIGNCSSRGMFINSCYIHDFLWSTARWNGNGSPRLGNKTIAQAIGDWYFERSFVQEIDTKNDYPLNCTDS</sequence>
<dbReference type="PANTHER" id="PTHR21562">
    <property type="entry name" value="NOTUM-RELATED"/>
    <property type="match status" value="1"/>
</dbReference>
<accession>A0AAV6Y7I6</accession>
<comment type="caution">
    <text evidence="7">The sequence shown here is derived from an EMBL/GenBank/DDBJ whole genome shotgun (WGS) entry which is preliminary data.</text>
</comment>
<comment type="function">
    <text evidence="1 6">Hydrolyzes acetyl esters in homogalacturonan regions of pectin. In type I primary cell wall, galacturonic acid residues of pectin can be acetylated at the O-2 and O-3 positions. Decreasing the degree of acetylation of pectin gels in vitro alters their physical properties.</text>
</comment>
<keyword evidence="4 6" id="KW-0134">Cell wall</keyword>
<evidence type="ECO:0000256" key="4">
    <source>
        <dbReference type="ARBA" id="ARBA00022512"/>
    </source>
</evidence>
<protein>
    <recommendedName>
        <fullName evidence="6">Pectin acetylesterase</fullName>
        <ecNumber evidence="6">3.1.1.-</ecNumber>
    </recommendedName>
</protein>
<organism evidence="7 8">
    <name type="scientific">Buddleja alternifolia</name>
    <dbReference type="NCBI Taxonomy" id="168488"/>
    <lineage>
        <taxon>Eukaryota</taxon>
        <taxon>Viridiplantae</taxon>
        <taxon>Streptophyta</taxon>
        <taxon>Embryophyta</taxon>
        <taxon>Tracheophyta</taxon>
        <taxon>Spermatophyta</taxon>
        <taxon>Magnoliopsida</taxon>
        <taxon>eudicotyledons</taxon>
        <taxon>Gunneridae</taxon>
        <taxon>Pentapetalae</taxon>
        <taxon>asterids</taxon>
        <taxon>lamiids</taxon>
        <taxon>Lamiales</taxon>
        <taxon>Scrophulariaceae</taxon>
        <taxon>Buddlejeae</taxon>
        <taxon>Buddleja</taxon>
    </lineage>
</organism>
<dbReference type="EMBL" id="WHWC01000001">
    <property type="protein sequence ID" value="KAG8390824.1"/>
    <property type="molecule type" value="Genomic_DNA"/>
</dbReference>
<dbReference type="GO" id="GO:0052793">
    <property type="term" value="F:pectin acetylesterase activity"/>
    <property type="evidence" value="ECO:0007669"/>
    <property type="project" value="TreeGrafter"/>
</dbReference>
<proteinExistence type="inferred from homology"/>
<keyword evidence="6" id="KW-0378">Hydrolase</keyword>
<evidence type="ECO:0000256" key="6">
    <source>
        <dbReference type="RuleBase" id="RU363114"/>
    </source>
</evidence>
<dbReference type="GO" id="GO:0071555">
    <property type="term" value="P:cell wall organization"/>
    <property type="evidence" value="ECO:0007669"/>
    <property type="project" value="UniProtKB-KW"/>
</dbReference>
<comment type="similarity">
    <text evidence="3 6">Belongs to the pectinacetylesterase family.</text>
</comment>
<dbReference type="Proteomes" id="UP000826271">
    <property type="component" value="Unassembled WGS sequence"/>
</dbReference>
<dbReference type="PANTHER" id="PTHR21562:SF65">
    <property type="entry name" value="PECTIN ACETYLESTERASE"/>
    <property type="match status" value="1"/>
</dbReference>
<evidence type="ECO:0000256" key="2">
    <source>
        <dbReference type="ARBA" id="ARBA00004191"/>
    </source>
</evidence>
<dbReference type="EC" id="3.1.1.-" evidence="6"/>
<keyword evidence="5 6" id="KW-0961">Cell wall biogenesis/degradation</keyword>
<dbReference type="Pfam" id="PF03283">
    <property type="entry name" value="PAE"/>
    <property type="match status" value="1"/>
</dbReference>
<dbReference type="AlphaFoldDB" id="A0AAV6Y7I6"/>
<evidence type="ECO:0000256" key="5">
    <source>
        <dbReference type="ARBA" id="ARBA00023316"/>
    </source>
</evidence>
<evidence type="ECO:0000313" key="7">
    <source>
        <dbReference type="EMBL" id="KAG8390824.1"/>
    </source>
</evidence>
<name>A0AAV6Y7I6_9LAMI</name>